<dbReference type="NCBIfam" id="TIGR01088">
    <property type="entry name" value="aroQ"/>
    <property type="match status" value="1"/>
</dbReference>
<evidence type="ECO:0000256" key="4">
    <source>
        <dbReference type="ARBA" id="ARBA00011037"/>
    </source>
</evidence>
<keyword evidence="7 9" id="KW-0057">Aromatic amino acid biosynthesis</keyword>
<dbReference type="NCBIfam" id="NF003806">
    <property type="entry name" value="PRK05395.1-3"/>
    <property type="match status" value="1"/>
</dbReference>
<comment type="subunit">
    <text evidence="5 9">Homododecamer.</text>
</comment>
<dbReference type="PIRSF" id="PIRSF001399">
    <property type="entry name" value="DHquinase_II"/>
    <property type="match status" value="1"/>
</dbReference>
<dbReference type="UniPathway" id="UPA00053">
    <property type="reaction ID" value="UER00086"/>
</dbReference>
<dbReference type="AlphaFoldDB" id="A0A2S7K983"/>
<dbReference type="InterPro" id="IPR018509">
    <property type="entry name" value="DHquinase_II_CS"/>
</dbReference>
<protein>
    <recommendedName>
        <fullName evidence="6 9">3-dehydroquinate dehydratase</fullName>
        <shortName evidence="9">3-dehydroquinase</shortName>
        <ecNumber evidence="6 9">4.2.1.10</ecNumber>
    </recommendedName>
    <alternativeName>
        <fullName evidence="9">Type II DHQase</fullName>
    </alternativeName>
</protein>
<reference evidence="13 14" key="1">
    <citation type="submission" date="2017-12" db="EMBL/GenBank/DDBJ databases">
        <authorList>
            <person name="Hurst M.R.H."/>
        </authorList>
    </citation>
    <scope>NUCLEOTIDE SEQUENCE [LARGE SCALE GENOMIC DNA]</scope>
    <source>
        <strain evidence="13 14">SY-3-19</strain>
    </source>
</reference>
<dbReference type="OrthoDB" id="9790793at2"/>
<feature type="site" description="Transition state stabilizer" evidence="9 12">
    <location>
        <position position="20"/>
    </location>
</feature>
<dbReference type="InterPro" id="IPR001874">
    <property type="entry name" value="DHquinase_II"/>
</dbReference>
<dbReference type="RefSeq" id="WP_104828657.1">
    <property type="nucleotide sequence ID" value="NZ_PJCH01000003.1"/>
</dbReference>
<dbReference type="GO" id="GO:0009073">
    <property type="term" value="P:aromatic amino acid family biosynthetic process"/>
    <property type="evidence" value="ECO:0007669"/>
    <property type="project" value="UniProtKB-KW"/>
</dbReference>
<dbReference type="PANTHER" id="PTHR21272">
    <property type="entry name" value="CATABOLIC 3-DEHYDROQUINASE"/>
    <property type="match status" value="1"/>
</dbReference>
<evidence type="ECO:0000256" key="6">
    <source>
        <dbReference type="ARBA" id="ARBA00012060"/>
    </source>
</evidence>
<evidence type="ECO:0000256" key="3">
    <source>
        <dbReference type="ARBA" id="ARBA00004902"/>
    </source>
</evidence>
<dbReference type="NCBIfam" id="NF003805">
    <property type="entry name" value="PRK05395.1-2"/>
    <property type="match status" value="1"/>
</dbReference>
<dbReference type="InterPro" id="IPR036441">
    <property type="entry name" value="DHquinase_II_sf"/>
</dbReference>
<evidence type="ECO:0000256" key="9">
    <source>
        <dbReference type="HAMAP-Rule" id="MF_00169"/>
    </source>
</evidence>
<dbReference type="Proteomes" id="UP000239504">
    <property type="component" value="Unassembled WGS sequence"/>
</dbReference>
<feature type="active site" description="Proton donor" evidence="9 10">
    <location>
        <position position="102"/>
    </location>
</feature>
<comment type="caution">
    <text evidence="13">The sequence shown here is derived from an EMBL/GenBank/DDBJ whole genome shotgun (WGS) entry which is preliminary data.</text>
</comment>
<dbReference type="GO" id="GO:0003855">
    <property type="term" value="F:3-dehydroquinate dehydratase activity"/>
    <property type="evidence" value="ECO:0007669"/>
    <property type="project" value="UniProtKB-UniRule"/>
</dbReference>
<evidence type="ECO:0000256" key="5">
    <source>
        <dbReference type="ARBA" id="ARBA00011193"/>
    </source>
</evidence>
<feature type="binding site" evidence="9 11">
    <location>
        <begin position="103"/>
        <end position="104"/>
    </location>
    <ligand>
        <name>substrate</name>
    </ligand>
</feature>
<dbReference type="EMBL" id="PJCH01000003">
    <property type="protein sequence ID" value="PQA89019.1"/>
    <property type="molecule type" value="Genomic_DNA"/>
</dbReference>
<dbReference type="Gene3D" id="3.40.50.9100">
    <property type="entry name" value="Dehydroquinase, class II"/>
    <property type="match status" value="1"/>
</dbReference>
<comment type="similarity">
    <text evidence="4 9">Belongs to the type-II 3-dehydroquinase family.</text>
</comment>
<evidence type="ECO:0000313" key="14">
    <source>
        <dbReference type="Proteomes" id="UP000239504"/>
    </source>
</evidence>
<dbReference type="Pfam" id="PF01220">
    <property type="entry name" value="DHquinase_II"/>
    <property type="match status" value="1"/>
</dbReference>
<dbReference type="SUPFAM" id="SSF52304">
    <property type="entry name" value="Type II 3-dehydroquinate dehydratase"/>
    <property type="match status" value="1"/>
</dbReference>
<dbReference type="GO" id="GO:0008652">
    <property type="term" value="P:amino acid biosynthetic process"/>
    <property type="evidence" value="ECO:0007669"/>
    <property type="project" value="UniProtKB-KW"/>
</dbReference>
<feature type="binding site" evidence="9 11">
    <location>
        <position position="89"/>
    </location>
    <ligand>
        <name>substrate</name>
    </ligand>
</feature>
<dbReference type="EC" id="4.2.1.10" evidence="6 9"/>
<proteinExistence type="inferred from homology"/>
<sequence length="151" mass="16093">MASKTIYVLNGPNLNLLGAREPEIYGKTTLADIETATKARGRELGFSVEFRQSNAEGALIDWVQEAAAKGAGLIINPGAYTHTSVALFDALSAAKLPKIELHLSNIHAREAFRRQSMTAPAVDGVMMGFGAAGYRFALEALKSLIESRAGS</sequence>
<comment type="pathway">
    <text evidence="3 9">Metabolic intermediate biosynthesis; chorismate biosynthesis; chorismate from D-erythrose 4-phosphate and phosphoenolpyruvate: step 3/7.</text>
</comment>
<evidence type="ECO:0000256" key="10">
    <source>
        <dbReference type="PIRSR" id="PIRSR001399-1"/>
    </source>
</evidence>
<accession>A0A2S7K983</accession>
<dbReference type="CDD" id="cd00466">
    <property type="entry name" value="DHQase_II"/>
    <property type="match status" value="1"/>
</dbReference>
<dbReference type="NCBIfam" id="NF003807">
    <property type="entry name" value="PRK05395.1-4"/>
    <property type="match status" value="1"/>
</dbReference>
<comment type="catalytic activity">
    <reaction evidence="1 9">
        <text>3-dehydroquinate = 3-dehydroshikimate + H2O</text>
        <dbReference type="Rhea" id="RHEA:21096"/>
        <dbReference type="ChEBI" id="CHEBI:15377"/>
        <dbReference type="ChEBI" id="CHEBI:16630"/>
        <dbReference type="ChEBI" id="CHEBI:32364"/>
        <dbReference type="EC" id="4.2.1.10"/>
    </reaction>
</comment>
<feature type="active site" description="Proton acceptor" evidence="9 10">
    <location>
        <position position="25"/>
    </location>
</feature>
<evidence type="ECO:0000313" key="13">
    <source>
        <dbReference type="EMBL" id="PQA89019.1"/>
    </source>
</evidence>
<organism evidence="13 14">
    <name type="scientific">Hyphococcus luteus</name>
    <dbReference type="NCBI Taxonomy" id="2058213"/>
    <lineage>
        <taxon>Bacteria</taxon>
        <taxon>Pseudomonadati</taxon>
        <taxon>Pseudomonadota</taxon>
        <taxon>Alphaproteobacteria</taxon>
        <taxon>Parvularculales</taxon>
        <taxon>Parvularculaceae</taxon>
        <taxon>Hyphococcus</taxon>
    </lineage>
</organism>
<evidence type="ECO:0000256" key="1">
    <source>
        <dbReference type="ARBA" id="ARBA00001864"/>
    </source>
</evidence>
<evidence type="ECO:0000256" key="7">
    <source>
        <dbReference type="ARBA" id="ARBA00023141"/>
    </source>
</evidence>
<keyword evidence="9" id="KW-0028">Amino-acid biosynthesis</keyword>
<dbReference type="HAMAP" id="MF_00169">
    <property type="entry name" value="AroQ"/>
    <property type="match status" value="1"/>
</dbReference>
<evidence type="ECO:0000256" key="2">
    <source>
        <dbReference type="ARBA" id="ARBA00003924"/>
    </source>
</evidence>
<dbReference type="GO" id="GO:0019631">
    <property type="term" value="P:quinate catabolic process"/>
    <property type="evidence" value="ECO:0007669"/>
    <property type="project" value="TreeGrafter"/>
</dbReference>
<feature type="binding site" evidence="9 11">
    <location>
        <position position="82"/>
    </location>
    <ligand>
        <name>substrate</name>
    </ligand>
</feature>
<evidence type="ECO:0000256" key="12">
    <source>
        <dbReference type="PIRSR" id="PIRSR001399-3"/>
    </source>
</evidence>
<comment type="function">
    <text evidence="2 9">Catalyzes a trans-dehydration via an enolate intermediate.</text>
</comment>
<keyword evidence="8 9" id="KW-0456">Lyase</keyword>
<evidence type="ECO:0000256" key="8">
    <source>
        <dbReference type="ARBA" id="ARBA00023239"/>
    </source>
</evidence>
<name>A0A2S7K983_9PROT</name>
<dbReference type="PROSITE" id="PS01029">
    <property type="entry name" value="DEHYDROQUINASE_II"/>
    <property type="match status" value="1"/>
</dbReference>
<dbReference type="GO" id="GO:0009423">
    <property type="term" value="P:chorismate biosynthetic process"/>
    <property type="evidence" value="ECO:0007669"/>
    <property type="project" value="UniProtKB-UniRule"/>
</dbReference>
<evidence type="ECO:0000256" key="11">
    <source>
        <dbReference type="PIRSR" id="PIRSR001399-2"/>
    </source>
</evidence>
<dbReference type="PANTHER" id="PTHR21272:SF3">
    <property type="entry name" value="CATABOLIC 3-DEHYDROQUINASE"/>
    <property type="match status" value="1"/>
</dbReference>
<feature type="binding site" evidence="9 11">
    <location>
        <position position="76"/>
    </location>
    <ligand>
        <name>substrate</name>
    </ligand>
</feature>
<gene>
    <name evidence="9 13" type="primary">aroQ</name>
    <name evidence="13" type="ORF">CW354_03455</name>
</gene>
<feature type="binding site" evidence="9 11">
    <location>
        <position position="113"/>
    </location>
    <ligand>
        <name>substrate</name>
    </ligand>
</feature>
<keyword evidence="14" id="KW-1185">Reference proteome</keyword>